<proteinExistence type="predicted"/>
<dbReference type="Gene3D" id="3.40.50.1820">
    <property type="entry name" value="alpha/beta hydrolase"/>
    <property type="match status" value="1"/>
</dbReference>
<dbReference type="Proteomes" id="UP000292373">
    <property type="component" value="Unassembled WGS sequence"/>
</dbReference>
<dbReference type="RefSeq" id="WP_131166845.1">
    <property type="nucleotide sequence ID" value="NZ_SDMQ01000001.1"/>
</dbReference>
<comment type="caution">
    <text evidence="4">The sequence shown here is derived from an EMBL/GenBank/DDBJ whole genome shotgun (WGS) entry which is preliminary data.</text>
</comment>
<dbReference type="SUPFAM" id="SSF53474">
    <property type="entry name" value="alpha/beta-Hydrolases"/>
    <property type="match status" value="1"/>
</dbReference>
<accession>A0A4Q9KIR9</accession>
<gene>
    <name evidence="4" type="ORF">ET989_01930</name>
</gene>
<dbReference type="PANTHER" id="PTHR48081:SF8">
    <property type="entry name" value="ALPHA_BETA HYDROLASE FOLD-3 DOMAIN-CONTAINING PROTEIN-RELATED"/>
    <property type="match status" value="1"/>
</dbReference>
<feature type="domain" description="Alpha/beta hydrolase fold-3" evidence="3">
    <location>
        <begin position="93"/>
        <end position="295"/>
    </location>
</feature>
<name>A0A4Q9KIR9_9ACTN</name>
<keyword evidence="1 4" id="KW-0378">Hydrolase</keyword>
<feature type="region of interest" description="Disordered" evidence="2">
    <location>
        <begin position="47"/>
        <end position="72"/>
    </location>
</feature>
<dbReference type="InterPro" id="IPR029058">
    <property type="entry name" value="AB_hydrolase_fold"/>
</dbReference>
<evidence type="ECO:0000256" key="1">
    <source>
        <dbReference type="ARBA" id="ARBA00022801"/>
    </source>
</evidence>
<sequence length="334" mass="35147">MSAQHDRLDSESRTSLEAFLGALPGGFNGIPDIVARREASAALNAAGVEAAGGPDPSVTRDDRTVPGLDGDPEVPVRVYRPVDALADARLPGIFFIHGGGMIMGSIEGEDGMATAYAREVGAVVVSTGYRKAPEDPHPAQSRDCWAGLQWMAANAEELGYDPERLVIVGGSAGGNLALATALRARDEGGPAFALILAAYPMLDPSNTTPASHSITEVGLWDRAGNIEAWEWFLGGSEPDKYASPLLETDWSGLAPIFIDVGTEDMFRDEDITLVGELVRQGNLVEFHLYPGAFHASEVLAPEASLSKRIMANRMDAVKRAVAAGQPGAVDAAAV</sequence>
<dbReference type="InterPro" id="IPR050300">
    <property type="entry name" value="GDXG_lipolytic_enzyme"/>
</dbReference>
<evidence type="ECO:0000313" key="4">
    <source>
        <dbReference type="EMBL" id="TBT88717.1"/>
    </source>
</evidence>
<dbReference type="InterPro" id="IPR013094">
    <property type="entry name" value="AB_hydrolase_3"/>
</dbReference>
<keyword evidence="5" id="KW-1185">Reference proteome</keyword>
<dbReference type="Pfam" id="PF07859">
    <property type="entry name" value="Abhydrolase_3"/>
    <property type="match status" value="1"/>
</dbReference>
<dbReference type="PANTHER" id="PTHR48081">
    <property type="entry name" value="AB HYDROLASE SUPERFAMILY PROTEIN C4A8.06C"/>
    <property type="match status" value="1"/>
</dbReference>
<evidence type="ECO:0000256" key="2">
    <source>
        <dbReference type="SAM" id="MobiDB-lite"/>
    </source>
</evidence>
<dbReference type="GO" id="GO:0016787">
    <property type="term" value="F:hydrolase activity"/>
    <property type="evidence" value="ECO:0007669"/>
    <property type="project" value="UniProtKB-KW"/>
</dbReference>
<evidence type="ECO:0000259" key="3">
    <source>
        <dbReference type="Pfam" id="PF07859"/>
    </source>
</evidence>
<evidence type="ECO:0000313" key="5">
    <source>
        <dbReference type="Proteomes" id="UP000292373"/>
    </source>
</evidence>
<organism evidence="4 5">
    <name type="scientific">Propioniciclava sinopodophylli</name>
    <dbReference type="NCBI Taxonomy" id="1837344"/>
    <lineage>
        <taxon>Bacteria</taxon>
        <taxon>Bacillati</taxon>
        <taxon>Actinomycetota</taxon>
        <taxon>Actinomycetes</taxon>
        <taxon>Propionibacteriales</taxon>
        <taxon>Propionibacteriaceae</taxon>
        <taxon>Propioniciclava</taxon>
    </lineage>
</organism>
<dbReference type="EMBL" id="SDMQ01000001">
    <property type="protein sequence ID" value="TBT88717.1"/>
    <property type="molecule type" value="Genomic_DNA"/>
</dbReference>
<dbReference type="AlphaFoldDB" id="A0A4Q9KIR9"/>
<dbReference type="OrthoDB" id="3209779at2"/>
<protein>
    <submittedName>
        <fullName evidence="4">Alpha/beta hydrolase</fullName>
    </submittedName>
</protein>
<reference evidence="4 5" key="1">
    <citation type="submission" date="2019-01" db="EMBL/GenBank/DDBJ databases">
        <title>Lactibacter flavus gen. nov., sp. nov., a novel bacterium of the family Propionibacteriaceae isolated from raw milk and dairy products.</title>
        <authorList>
            <person name="Huptas C."/>
            <person name="Wenning M."/>
            <person name="Breitenwieser F."/>
            <person name="Doll E."/>
            <person name="Von Neubeck M."/>
            <person name="Busse H.-J."/>
            <person name="Scherer S."/>
        </authorList>
    </citation>
    <scope>NUCLEOTIDE SEQUENCE [LARGE SCALE GENOMIC DNA]</scope>
    <source>
        <strain evidence="4 5">KCTC 33808</strain>
    </source>
</reference>